<feature type="region of interest" description="Disordered" evidence="5">
    <location>
        <begin position="1"/>
        <end position="23"/>
    </location>
</feature>
<dbReference type="Pfam" id="PF00276">
    <property type="entry name" value="Ribosomal_L23"/>
    <property type="match status" value="1"/>
</dbReference>
<dbReference type="GO" id="GO:0006412">
    <property type="term" value="P:translation"/>
    <property type="evidence" value="ECO:0007669"/>
    <property type="project" value="UniProtKB-UniRule"/>
</dbReference>
<name>A0A0G0FWE8_9BACT</name>
<dbReference type="AlphaFoldDB" id="A0A0G0FWE8"/>
<comment type="caution">
    <text evidence="6">The sequence shown here is derived from an EMBL/GenBank/DDBJ whole genome shotgun (WGS) entry which is preliminary data.</text>
</comment>
<reference evidence="6 7" key="1">
    <citation type="journal article" date="2015" name="Nature">
        <title>rRNA introns, odd ribosomes, and small enigmatic genomes across a large radiation of phyla.</title>
        <authorList>
            <person name="Brown C.T."/>
            <person name="Hug L.A."/>
            <person name="Thomas B.C."/>
            <person name="Sharon I."/>
            <person name="Castelle C.J."/>
            <person name="Singh A."/>
            <person name="Wilkins M.J."/>
            <person name="Williams K.H."/>
            <person name="Banfield J.F."/>
        </authorList>
    </citation>
    <scope>NUCLEOTIDE SEQUENCE [LARGE SCALE GENOMIC DNA]</scope>
</reference>
<organism evidence="6 7">
    <name type="scientific">Candidatus Wolfebacteria bacterium GW2011_GWC1_37_10</name>
    <dbReference type="NCBI Taxonomy" id="1619010"/>
    <lineage>
        <taxon>Bacteria</taxon>
        <taxon>Candidatus Wolfeibacteriota</taxon>
    </lineage>
</organism>
<dbReference type="GO" id="GO:0019843">
    <property type="term" value="F:rRNA binding"/>
    <property type="evidence" value="ECO:0007669"/>
    <property type="project" value="UniProtKB-UniRule"/>
</dbReference>
<keyword evidence="4" id="KW-0694">RNA-binding</keyword>
<evidence type="ECO:0000256" key="4">
    <source>
        <dbReference type="HAMAP-Rule" id="MF_01369"/>
    </source>
</evidence>
<dbReference type="Proteomes" id="UP000034044">
    <property type="component" value="Unassembled WGS sequence"/>
</dbReference>
<evidence type="ECO:0000313" key="6">
    <source>
        <dbReference type="EMBL" id="KKQ23333.1"/>
    </source>
</evidence>
<gene>
    <name evidence="4" type="primary">rplW</name>
    <name evidence="6" type="ORF">US36_C0002G0058</name>
</gene>
<dbReference type="InterPro" id="IPR013025">
    <property type="entry name" value="Ribosomal_uL23-like"/>
</dbReference>
<keyword evidence="3 4" id="KW-0687">Ribonucleoprotein</keyword>
<evidence type="ECO:0000313" key="7">
    <source>
        <dbReference type="Proteomes" id="UP000034044"/>
    </source>
</evidence>
<evidence type="ECO:0000256" key="2">
    <source>
        <dbReference type="ARBA" id="ARBA00022980"/>
    </source>
</evidence>
<dbReference type="EMBL" id="LBSR01000002">
    <property type="protein sequence ID" value="KKQ23333.1"/>
    <property type="molecule type" value="Genomic_DNA"/>
</dbReference>
<dbReference type="InterPro" id="IPR012677">
    <property type="entry name" value="Nucleotide-bd_a/b_plait_sf"/>
</dbReference>
<evidence type="ECO:0000256" key="3">
    <source>
        <dbReference type="ARBA" id="ARBA00023274"/>
    </source>
</evidence>
<protein>
    <recommendedName>
        <fullName evidence="4">Large ribosomal subunit protein uL23</fullName>
    </recommendedName>
</protein>
<dbReference type="GO" id="GO:0005840">
    <property type="term" value="C:ribosome"/>
    <property type="evidence" value="ECO:0007669"/>
    <property type="project" value="UniProtKB-KW"/>
</dbReference>
<dbReference type="InterPro" id="IPR012678">
    <property type="entry name" value="Ribosomal_uL23/eL15/eS24_sf"/>
</dbReference>
<evidence type="ECO:0000256" key="1">
    <source>
        <dbReference type="ARBA" id="ARBA00006700"/>
    </source>
</evidence>
<dbReference type="GO" id="GO:0003735">
    <property type="term" value="F:structural constituent of ribosome"/>
    <property type="evidence" value="ECO:0007669"/>
    <property type="project" value="InterPro"/>
</dbReference>
<dbReference type="GO" id="GO:1990904">
    <property type="term" value="C:ribonucleoprotein complex"/>
    <property type="evidence" value="ECO:0007669"/>
    <property type="project" value="UniProtKB-KW"/>
</dbReference>
<evidence type="ECO:0000256" key="5">
    <source>
        <dbReference type="SAM" id="MobiDB-lite"/>
    </source>
</evidence>
<proteinExistence type="inferred from homology"/>
<dbReference type="HAMAP" id="MF_01369_B">
    <property type="entry name" value="Ribosomal_uL23_B"/>
    <property type="match status" value="1"/>
</dbReference>
<keyword evidence="2 4" id="KW-0689">Ribosomal protein</keyword>
<dbReference type="Gene3D" id="3.30.70.330">
    <property type="match status" value="1"/>
</dbReference>
<keyword evidence="4" id="KW-0699">rRNA-binding</keyword>
<dbReference type="SUPFAM" id="SSF54189">
    <property type="entry name" value="Ribosomal proteins S24e, L23 and L15e"/>
    <property type="match status" value="1"/>
</dbReference>
<dbReference type="NCBIfam" id="NF004363">
    <property type="entry name" value="PRK05738.2-4"/>
    <property type="match status" value="1"/>
</dbReference>
<accession>A0A0G0FWE8</accession>
<feature type="compositionally biased region" description="Basic and acidic residues" evidence="5">
    <location>
        <begin position="1"/>
        <end position="15"/>
    </location>
</feature>
<comment type="function">
    <text evidence="4">One of the early assembly proteins it binds 23S rRNA. One of the proteins that surrounds the polypeptide exit tunnel on the outside of the ribosome. Forms the main docking site for trigger factor binding to the ribosome.</text>
</comment>
<comment type="subunit">
    <text evidence="4">Part of the 50S ribosomal subunit. Contacts protein L29, and trigger factor when it is bound to the ribosome.</text>
</comment>
<dbReference type="PANTHER" id="PTHR11620">
    <property type="entry name" value="60S RIBOSOMAL PROTEIN L23A"/>
    <property type="match status" value="1"/>
</dbReference>
<sequence length="118" mass="13113">MSFFKKEKKENKKETGSPATISGTRKNTSVFLIKKPWITERAAALTALNKYVFIVEKNATKPEVAKAIESIYGVKTSSVNIINRKSKVRRLGKNIGKISGYKKAVVTLKEGKIDIIPT</sequence>
<comment type="similarity">
    <text evidence="1 4">Belongs to the universal ribosomal protein uL23 family.</text>
</comment>